<feature type="region of interest" description="Disordered" evidence="2">
    <location>
        <begin position="123"/>
        <end position="169"/>
    </location>
</feature>
<evidence type="ECO:0000313" key="5">
    <source>
        <dbReference type="Proteomes" id="UP001263852"/>
    </source>
</evidence>
<dbReference type="EMBL" id="JAVLAO010000005">
    <property type="protein sequence ID" value="MDT7040600.1"/>
    <property type="molecule type" value="Genomic_DNA"/>
</dbReference>
<feature type="coiled-coil region" evidence="1">
    <location>
        <begin position="71"/>
        <end position="105"/>
    </location>
</feature>
<sequence>MKTVQELADQLGVTRQRVQQVIQALPKEKQAKKEKGRLQITEQVEADIKAFMRKGETAKANKQASKSNLLVNLLKENNANLKDENEFLKEQIKDLQLKLSQEQKLVSQQHKLIDQEQQLHLADQERIKEIEQPEKQNKSTSKETEEETTNNQPEEQPKKGFFKRLFGNK</sequence>
<evidence type="ECO:0000313" key="3">
    <source>
        <dbReference type="EMBL" id="MDT7040600.1"/>
    </source>
</evidence>
<evidence type="ECO:0000313" key="4">
    <source>
        <dbReference type="EMBL" id="MDT7040611.1"/>
    </source>
</evidence>
<gene>
    <name evidence="3" type="ORF">RI555_16970</name>
    <name evidence="4" type="ORF">RI555_17025</name>
</gene>
<reference evidence="3" key="1">
    <citation type="submission" date="2023-08" db="EMBL/GenBank/DDBJ databases">
        <authorList>
            <person name="Page C.A."/>
            <person name="Perez-Diaz I.M."/>
        </authorList>
    </citation>
    <scope>NUCLEOTIDE SEQUENCE</scope>
    <source>
        <strain evidence="3">1.8.9</strain>
    </source>
</reference>
<evidence type="ECO:0008006" key="6">
    <source>
        <dbReference type="Google" id="ProtNLM"/>
    </source>
</evidence>
<comment type="caution">
    <text evidence="3">The sequence shown here is derived from an EMBL/GenBank/DDBJ whole genome shotgun (WGS) entry which is preliminary data.</text>
</comment>
<dbReference type="AlphaFoldDB" id="A0AAW8WHA7"/>
<keyword evidence="1" id="KW-0175">Coiled coil</keyword>
<protein>
    <recommendedName>
        <fullName evidence="6">DUF536 domain-containing protein</fullName>
    </recommendedName>
</protein>
<dbReference type="EMBL" id="JAVLAO010000005">
    <property type="protein sequence ID" value="MDT7040611.1"/>
    <property type="molecule type" value="Genomic_DNA"/>
</dbReference>
<accession>A0AAW8WHA7</accession>
<dbReference type="RefSeq" id="WP_216770697.1">
    <property type="nucleotide sequence ID" value="NZ_JAGWDT010000044.1"/>
</dbReference>
<evidence type="ECO:0000256" key="2">
    <source>
        <dbReference type="SAM" id="MobiDB-lite"/>
    </source>
</evidence>
<proteinExistence type="predicted"/>
<dbReference type="Proteomes" id="UP001263852">
    <property type="component" value="Unassembled WGS sequence"/>
</dbReference>
<name>A0AAW8WHA7_LACPE</name>
<evidence type="ECO:0000256" key="1">
    <source>
        <dbReference type="SAM" id="Coils"/>
    </source>
</evidence>
<organism evidence="3 5">
    <name type="scientific">Lactiplantibacillus pentosus</name>
    <name type="common">Lactobacillus pentosus</name>
    <dbReference type="NCBI Taxonomy" id="1589"/>
    <lineage>
        <taxon>Bacteria</taxon>
        <taxon>Bacillati</taxon>
        <taxon>Bacillota</taxon>
        <taxon>Bacilli</taxon>
        <taxon>Lactobacillales</taxon>
        <taxon>Lactobacillaceae</taxon>
        <taxon>Lactiplantibacillus</taxon>
    </lineage>
</organism>
<feature type="compositionally biased region" description="Basic and acidic residues" evidence="2">
    <location>
        <begin position="123"/>
        <end position="143"/>
    </location>
</feature>